<protein>
    <recommendedName>
        <fullName evidence="5">Secreted protein</fullName>
    </recommendedName>
</protein>
<evidence type="ECO:0000313" key="3">
    <source>
        <dbReference type="EMBL" id="PSN68448.1"/>
    </source>
</evidence>
<feature type="signal peptide" evidence="2">
    <location>
        <begin position="1"/>
        <end position="23"/>
    </location>
</feature>
<keyword evidence="2" id="KW-0732">Signal</keyword>
<accession>A0A2T2NTN9</accession>
<dbReference type="Proteomes" id="UP000240883">
    <property type="component" value="Unassembled WGS sequence"/>
</dbReference>
<feature type="chain" id="PRO_5015697947" description="Secreted protein" evidence="2">
    <location>
        <begin position="24"/>
        <end position="311"/>
    </location>
</feature>
<evidence type="ECO:0008006" key="5">
    <source>
        <dbReference type="Google" id="ProtNLM"/>
    </source>
</evidence>
<keyword evidence="4" id="KW-1185">Reference proteome</keyword>
<evidence type="ECO:0000256" key="2">
    <source>
        <dbReference type="SAM" id="SignalP"/>
    </source>
</evidence>
<feature type="region of interest" description="Disordered" evidence="1">
    <location>
        <begin position="206"/>
        <end position="226"/>
    </location>
</feature>
<reference evidence="3 4" key="1">
    <citation type="journal article" date="2018" name="Front. Microbiol.">
        <title>Genome-Wide Analysis of Corynespora cassiicola Leaf Fall Disease Putative Effectors.</title>
        <authorList>
            <person name="Lopez D."/>
            <person name="Ribeiro S."/>
            <person name="Label P."/>
            <person name="Fumanal B."/>
            <person name="Venisse J.S."/>
            <person name="Kohler A."/>
            <person name="de Oliveira R.R."/>
            <person name="Labutti K."/>
            <person name="Lipzen A."/>
            <person name="Lail K."/>
            <person name="Bauer D."/>
            <person name="Ohm R.A."/>
            <person name="Barry K.W."/>
            <person name="Spatafora J."/>
            <person name="Grigoriev I.V."/>
            <person name="Martin F.M."/>
            <person name="Pujade-Renaud V."/>
        </authorList>
    </citation>
    <scope>NUCLEOTIDE SEQUENCE [LARGE SCALE GENOMIC DNA]</scope>
    <source>
        <strain evidence="3 4">Philippines</strain>
    </source>
</reference>
<evidence type="ECO:0000313" key="4">
    <source>
        <dbReference type="Proteomes" id="UP000240883"/>
    </source>
</evidence>
<evidence type="ECO:0000256" key="1">
    <source>
        <dbReference type="SAM" id="MobiDB-lite"/>
    </source>
</evidence>
<sequence length="311" mass="33636">MLCPASVVVVVVGCFFVFGAADGRCDGGHDEDDATLLATRPRQDPVKGIRVWPTNSTQSRERECSGYCIRDQTTDVNGRRFGARTRPSPPPLPACLPACRPPTAASTTATANGGPVQLGFNPKRIPMNTGTGDPPSTCITDDAYRQTRRDHNSSTSPQDGGVETRRDARSGLWRGIEQAMYVSMDRYMYMYGSLYAAMHVRTERQTERARLPIPPSSSKPSNHPITHTPPYHAYLPTLPTYPPACLPACPRPPPAPAQISRATNLPTIRQGKRLVAETGIPRGSSDPPPLLARRLLACLPVARSPSSTAVA</sequence>
<dbReference type="AlphaFoldDB" id="A0A2T2NTN9"/>
<proteinExistence type="predicted"/>
<feature type="region of interest" description="Disordered" evidence="1">
    <location>
        <begin position="103"/>
        <end position="166"/>
    </location>
</feature>
<name>A0A2T2NTN9_CORCC</name>
<gene>
    <name evidence="3" type="ORF">BS50DRAFT_587618</name>
</gene>
<organism evidence="3 4">
    <name type="scientific">Corynespora cassiicola Philippines</name>
    <dbReference type="NCBI Taxonomy" id="1448308"/>
    <lineage>
        <taxon>Eukaryota</taxon>
        <taxon>Fungi</taxon>
        <taxon>Dikarya</taxon>
        <taxon>Ascomycota</taxon>
        <taxon>Pezizomycotina</taxon>
        <taxon>Dothideomycetes</taxon>
        <taxon>Pleosporomycetidae</taxon>
        <taxon>Pleosporales</taxon>
        <taxon>Corynesporascaceae</taxon>
        <taxon>Corynespora</taxon>
    </lineage>
</organism>
<feature type="compositionally biased region" description="Basic and acidic residues" evidence="1">
    <location>
        <begin position="142"/>
        <end position="152"/>
    </location>
</feature>
<dbReference type="EMBL" id="KZ678134">
    <property type="protein sequence ID" value="PSN68448.1"/>
    <property type="molecule type" value="Genomic_DNA"/>
</dbReference>